<accession>A0A1X4JAW3</accession>
<dbReference type="AlphaFoldDB" id="A0A1X4JAW3"/>
<dbReference type="Proteomes" id="UP000224303">
    <property type="component" value="Unassembled WGS sequence"/>
</dbReference>
<name>A0A1X4JAW3_ENTFC</name>
<evidence type="ECO:0000313" key="1">
    <source>
        <dbReference type="EMBL" id="PHL21538.1"/>
    </source>
</evidence>
<reference evidence="1 2" key="1">
    <citation type="submission" date="2017-10" db="EMBL/GenBank/DDBJ databases">
        <title>Draft genomes of the Enterococcus faecium isolated from human feces before and after Helicobacter pylori eradication therapy.</title>
        <authorList>
            <person name="Prianichniikov N.A."/>
            <person name="Glushchenko O.E."/>
            <person name="Malakhova M.V."/>
        </authorList>
    </citation>
    <scope>NUCLEOTIDE SEQUENCE [LARGE SCALE GENOMIC DNA]</scope>
    <source>
        <strain evidence="1 2">Hp_5-7</strain>
    </source>
</reference>
<proteinExistence type="predicted"/>
<evidence type="ECO:0000313" key="2">
    <source>
        <dbReference type="Proteomes" id="UP000224303"/>
    </source>
</evidence>
<organism evidence="1 2">
    <name type="scientific">Enterococcus faecium</name>
    <name type="common">Streptococcus faecium</name>
    <dbReference type="NCBI Taxonomy" id="1352"/>
    <lineage>
        <taxon>Bacteria</taxon>
        <taxon>Bacillati</taxon>
        <taxon>Bacillota</taxon>
        <taxon>Bacilli</taxon>
        <taxon>Lactobacillales</taxon>
        <taxon>Enterococcaceae</taxon>
        <taxon>Enterococcus</taxon>
    </lineage>
</organism>
<dbReference type="RefSeq" id="WP_002300157.1">
    <property type="nucleotide sequence ID" value="NZ_CABGOC010000001.1"/>
</dbReference>
<dbReference type="EMBL" id="PCGC01000014">
    <property type="protein sequence ID" value="PHL21538.1"/>
    <property type="molecule type" value="Genomic_DNA"/>
</dbReference>
<gene>
    <name evidence="1" type="ORF">CQR37_07610</name>
</gene>
<protein>
    <submittedName>
        <fullName evidence="1">Uncharacterized protein</fullName>
    </submittedName>
</protein>
<comment type="caution">
    <text evidence="1">The sequence shown here is derived from an EMBL/GenBank/DDBJ whole genome shotgun (WGS) entry which is preliminary data.</text>
</comment>
<sequence length="146" mass="16461">MAINNVIDLDAKLSLTKSVKIAGKVYEITISDEVDQALMDLTSVDVPSQLEHLTEKAEKLEDLEDKSTDKYKEFIRLEVAKLKDRSIAALDKVLGEGEGTRVYKSYGNSTKALLTVIGLLQKELGELMIERKKTADNYYKNKHKKK</sequence>